<accession>A0A091ASK1</accession>
<protein>
    <recommendedName>
        <fullName evidence="2">Polysaccharide biosynthesis protein CapD-like domain-containing protein</fullName>
    </recommendedName>
</protein>
<name>A0A091ASK1_9GAMM</name>
<dbReference type="PANTHER" id="PTHR43318:SF1">
    <property type="entry name" value="POLYSACCHARIDE BIOSYNTHESIS PROTEIN EPSC-RELATED"/>
    <property type="match status" value="1"/>
</dbReference>
<dbReference type="SUPFAM" id="SSF51735">
    <property type="entry name" value="NAD(P)-binding Rossmann-fold domains"/>
    <property type="match status" value="1"/>
</dbReference>
<dbReference type="Proteomes" id="UP000029393">
    <property type="component" value="Unassembled WGS sequence"/>
</dbReference>
<keyword evidence="4" id="KW-1185">Reference proteome</keyword>
<evidence type="ECO:0000259" key="2">
    <source>
        <dbReference type="Pfam" id="PF02719"/>
    </source>
</evidence>
<evidence type="ECO:0000313" key="4">
    <source>
        <dbReference type="Proteomes" id="UP000029393"/>
    </source>
</evidence>
<dbReference type="RefSeq" id="WP_034214459.1">
    <property type="nucleotide sequence ID" value="NZ_AVCK01000055.1"/>
</dbReference>
<dbReference type="Gene3D" id="3.40.50.720">
    <property type="entry name" value="NAD(P)-binding Rossmann-like Domain"/>
    <property type="match status" value="2"/>
</dbReference>
<dbReference type="EMBL" id="AVCK01000055">
    <property type="protein sequence ID" value="KFN41934.1"/>
    <property type="molecule type" value="Genomic_DNA"/>
</dbReference>
<dbReference type="InterPro" id="IPR051203">
    <property type="entry name" value="Polysaccharide_Synthase-Rel"/>
</dbReference>
<proteinExistence type="inferred from homology"/>
<comment type="caution">
    <text evidence="3">The sequence shown here is derived from an EMBL/GenBank/DDBJ whole genome shotgun (WGS) entry which is preliminary data.</text>
</comment>
<dbReference type="InterPro" id="IPR003869">
    <property type="entry name" value="Polysac_CapD-like"/>
</dbReference>
<dbReference type="PANTHER" id="PTHR43318">
    <property type="entry name" value="UDP-N-ACETYLGLUCOSAMINE 4,6-DEHYDRATASE"/>
    <property type="match status" value="1"/>
</dbReference>
<evidence type="ECO:0000256" key="1">
    <source>
        <dbReference type="ARBA" id="ARBA00007430"/>
    </source>
</evidence>
<gene>
    <name evidence="3" type="ORF">N787_03990</name>
</gene>
<sequence>MIDSQAISQSMLDQAVLQRKASHFAPDILSRRDALLEAVAGRRVLVVGGGGTIGSATTMLLADLAPACLHVVDQSENYLAELVRDLRGRPGGLAVGDFRTLPLDYGSPVMGRLLADEKPYDLVLNFAALKHVRSEKDVYSLLQMIDTNVVRHVRFRRWLNQSGHGRRYFAVSTDKAANPTSLMGASKRVMEDVVFAPDLAGGGEQTTARFANVAFSNGSLLQGFLVRLAKMQPLAVPRDTRRYFVSQVESGEICLLAAALGRAGHVLFPRLDPVSELQLLEEVAARVLRLHGYEPEPFYDESLARESVAALAREKRWPLLLTPLDTSGEKPYEEFVGQGEHLVDSGLETLAAVKHLSTGALDGEVIAMLEDAVGRVDGPVNKQAIVDAIQSVIPGFAHRETGKTLDDRL</sequence>
<dbReference type="eggNOG" id="COG1086">
    <property type="taxonomic scope" value="Bacteria"/>
</dbReference>
<evidence type="ECO:0000313" key="3">
    <source>
        <dbReference type="EMBL" id="KFN41934.1"/>
    </source>
</evidence>
<dbReference type="InterPro" id="IPR036291">
    <property type="entry name" value="NAD(P)-bd_dom_sf"/>
</dbReference>
<comment type="similarity">
    <text evidence="1">Belongs to the polysaccharide synthase family.</text>
</comment>
<dbReference type="PATRIC" id="fig|1384056.3.peg.2317"/>
<feature type="domain" description="Polysaccharide biosynthesis protein CapD-like" evidence="2">
    <location>
        <begin position="44"/>
        <end position="316"/>
    </location>
</feature>
<reference evidence="3 4" key="1">
    <citation type="submission" date="2013-09" db="EMBL/GenBank/DDBJ databases">
        <title>Genome sequencing of Arenimonas metalli.</title>
        <authorList>
            <person name="Chen F."/>
            <person name="Wang G."/>
        </authorList>
    </citation>
    <scope>NUCLEOTIDE SEQUENCE [LARGE SCALE GENOMIC DNA]</scope>
    <source>
        <strain evidence="3 4">CF5-1</strain>
    </source>
</reference>
<dbReference type="STRING" id="1384056.N787_03990"/>
<organism evidence="3 4">
    <name type="scientific">Arenimonas metalli CF5-1</name>
    <dbReference type="NCBI Taxonomy" id="1384056"/>
    <lineage>
        <taxon>Bacteria</taxon>
        <taxon>Pseudomonadati</taxon>
        <taxon>Pseudomonadota</taxon>
        <taxon>Gammaproteobacteria</taxon>
        <taxon>Lysobacterales</taxon>
        <taxon>Lysobacteraceae</taxon>
        <taxon>Arenimonas</taxon>
    </lineage>
</organism>
<dbReference type="Pfam" id="PF02719">
    <property type="entry name" value="Polysacc_synt_2"/>
    <property type="match status" value="1"/>
</dbReference>
<dbReference type="AlphaFoldDB" id="A0A091ASK1"/>